<dbReference type="GO" id="GO:0005524">
    <property type="term" value="F:ATP binding"/>
    <property type="evidence" value="ECO:0007669"/>
    <property type="project" value="UniProtKB-KW"/>
</dbReference>
<dbReference type="OrthoDB" id="9815202at2"/>
<dbReference type="InterPro" id="IPR003594">
    <property type="entry name" value="HATPase_dom"/>
</dbReference>
<keyword evidence="10" id="KW-0812">Transmembrane</keyword>
<proteinExistence type="predicted"/>
<dbReference type="CDD" id="cd00075">
    <property type="entry name" value="HATPase"/>
    <property type="match status" value="1"/>
</dbReference>
<evidence type="ECO:0000256" key="9">
    <source>
        <dbReference type="ARBA" id="ARBA00022840"/>
    </source>
</evidence>
<keyword evidence="10" id="KW-1133">Transmembrane helix</keyword>
<keyword evidence="13" id="KW-1185">Reference proteome</keyword>
<dbReference type="GO" id="GO:0000155">
    <property type="term" value="F:phosphorelay sensor kinase activity"/>
    <property type="evidence" value="ECO:0007669"/>
    <property type="project" value="InterPro"/>
</dbReference>
<keyword evidence="10" id="KW-0472">Membrane</keyword>
<dbReference type="Proteomes" id="UP000199214">
    <property type="component" value="Unassembled WGS sequence"/>
</dbReference>
<dbReference type="Gene3D" id="1.10.287.130">
    <property type="match status" value="1"/>
</dbReference>
<protein>
    <recommendedName>
        <fullName evidence="3">histidine kinase</fullName>
        <ecNumber evidence="3">2.7.13.3</ecNumber>
    </recommendedName>
</protein>
<dbReference type="InterPro" id="IPR005467">
    <property type="entry name" value="His_kinase_dom"/>
</dbReference>
<name>A0A1H7FME0_9SPHN</name>
<keyword evidence="6" id="KW-0808">Transferase</keyword>
<evidence type="ECO:0000256" key="6">
    <source>
        <dbReference type="ARBA" id="ARBA00022679"/>
    </source>
</evidence>
<dbReference type="InterPro" id="IPR036890">
    <property type="entry name" value="HATPase_C_sf"/>
</dbReference>
<evidence type="ECO:0000313" key="13">
    <source>
        <dbReference type="Proteomes" id="UP000199214"/>
    </source>
</evidence>
<dbReference type="SUPFAM" id="SSF55874">
    <property type="entry name" value="ATPase domain of HSP90 chaperone/DNA topoisomerase II/histidine kinase"/>
    <property type="match status" value="1"/>
</dbReference>
<evidence type="ECO:0000256" key="1">
    <source>
        <dbReference type="ARBA" id="ARBA00000085"/>
    </source>
</evidence>
<dbReference type="InterPro" id="IPR050980">
    <property type="entry name" value="2C_sensor_his_kinase"/>
</dbReference>
<keyword evidence="9" id="KW-0067">ATP-binding</keyword>
<evidence type="ECO:0000259" key="11">
    <source>
        <dbReference type="PROSITE" id="PS50109"/>
    </source>
</evidence>
<dbReference type="PRINTS" id="PR00344">
    <property type="entry name" value="BCTRLSENSOR"/>
</dbReference>
<evidence type="ECO:0000256" key="2">
    <source>
        <dbReference type="ARBA" id="ARBA00004651"/>
    </source>
</evidence>
<accession>A0A1H7FME0</accession>
<evidence type="ECO:0000256" key="10">
    <source>
        <dbReference type="SAM" id="Phobius"/>
    </source>
</evidence>
<dbReference type="InterPro" id="IPR004358">
    <property type="entry name" value="Sig_transdc_His_kin-like_C"/>
</dbReference>
<sequence length="450" mass="48300">MIRRLDLFGRLILILLGALVLLGTLGVTLFYVRESHRPVFARIPFPRLQHAAGIIDLAASEPAERIPMVLRAGNGVDVVTRLASIDRPSSDLRYAPRLTARLRIYLRSKTPVRAYTSVVFTPRRSADGVEGYMARAVARLADGRLLVMDMPSPGDTELPRLFGLPASQWMGAAATLIVLLALWGTARETRPLRRVARAMRAFDGTAVTISGPLPAAADIRRTGEAAAAMQARVMTLLGERSLMIGAISHDLRTVLTRMRLRVAALDDPAARAALERDLERMDAMLSDALAFARGTAIGPERLPIDLADIAASEAAERDARGQQGAIDLALDDAPCLGDALALRRVVANLIDNAIKYGRDRVVVTTGSTADHAWLAVEDDGPGISPDQRAEMLQPYCRGEQARRAGLAGSGLGLAIVQQIVEGHRGTIAIGESTYGGAQVTISLPLNARPT</sequence>
<evidence type="ECO:0000313" key="12">
    <source>
        <dbReference type="EMBL" id="SEK25622.1"/>
    </source>
</evidence>
<dbReference type="SMART" id="SM00388">
    <property type="entry name" value="HisKA"/>
    <property type="match status" value="1"/>
</dbReference>
<feature type="transmembrane region" description="Helical" evidence="10">
    <location>
        <begin position="12"/>
        <end position="32"/>
    </location>
</feature>
<dbReference type="CDD" id="cd00082">
    <property type="entry name" value="HisKA"/>
    <property type="match status" value="1"/>
</dbReference>
<dbReference type="STRING" id="1855283.SAMN05216382_0056"/>
<evidence type="ECO:0000256" key="4">
    <source>
        <dbReference type="ARBA" id="ARBA00022475"/>
    </source>
</evidence>
<dbReference type="EC" id="2.7.13.3" evidence="3"/>
<keyword evidence="4" id="KW-1003">Cell membrane</keyword>
<evidence type="ECO:0000256" key="8">
    <source>
        <dbReference type="ARBA" id="ARBA00022777"/>
    </source>
</evidence>
<dbReference type="AlphaFoldDB" id="A0A1H7FME0"/>
<dbReference type="InterPro" id="IPR003661">
    <property type="entry name" value="HisK_dim/P_dom"/>
</dbReference>
<reference evidence="13" key="1">
    <citation type="submission" date="2016-10" db="EMBL/GenBank/DDBJ databases">
        <authorList>
            <person name="Varghese N."/>
            <person name="Submissions S."/>
        </authorList>
    </citation>
    <scope>NUCLEOTIDE SEQUENCE [LARGE SCALE GENOMIC DNA]</scope>
    <source>
        <strain evidence="13">JS21-1</strain>
    </source>
</reference>
<dbReference type="PROSITE" id="PS50109">
    <property type="entry name" value="HIS_KIN"/>
    <property type="match status" value="1"/>
</dbReference>
<comment type="subcellular location">
    <subcellularLocation>
        <location evidence="2">Cell membrane</location>
        <topology evidence="2">Multi-pass membrane protein</topology>
    </subcellularLocation>
</comment>
<dbReference type="SUPFAM" id="SSF47384">
    <property type="entry name" value="Homodimeric domain of signal transducing histidine kinase"/>
    <property type="match status" value="1"/>
</dbReference>
<comment type="catalytic activity">
    <reaction evidence="1">
        <text>ATP + protein L-histidine = ADP + protein N-phospho-L-histidine.</text>
        <dbReference type="EC" id="2.7.13.3"/>
    </reaction>
</comment>
<dbReference type="Pfam" id="PF02518">
    <property type="entry name" value="HATPase_c"/>
    <property type="match status" value="1"/>
</dbReference>
<dbReference type="InterPro" id="IPR036097">
    <property type="entry name" value="HisK_dim/P_sf"/>
</dbReference>
<dbReference type="SMART" id="SM00387">
    <property type="entry name" value="HATPase_c"/>
    <property type="match status" value="1"/>
</dbReference>
<evidence type="ECO:0000256" key="3">
    <source>
        <dbReference type="ARBA" id="ARBA00012438"/>
    </source>
</evidence>
<keyword evidence="8 12" id="KW-0418">Kinase</keyword>
<dbReference type="EMBL" id="FNZZ01000001">
    <property type="protein sequence ID" value="SEK25622.1"/>
    <property type="molecule type" value="Genomic_DNA"/>
</dbReference>
<gene>
    <name evidence="12" type="ORF">SAMN05216382_0056</name>
</gene>
<dbReference type="Gene3D" id="3.30.565.10">
    <property type="entry name" value="Histidine kinase-like ATPase, C-terminal domain"/>
    <property type="match status" value="1"/>
</dbReference>
<evidence type="ECO:0000256" key="7">
    <source>
        <dbReference type="ARBA" id="ARBA00022741"/>
    </source>
</evidence>
<feature type="domain" description="Histidine kinase" evidence="11">
    <location>
        <begin position="246"/>
        <end position="447"/>
    </location>
</feature>
<keyword evidence="7" id="KW-0547">Nucleotide-binding</keyword>
<dbReference type="RefSeq" id="WP_093002227.1">
    <property type="nucleotide sequence ID" value="NZ_FNZZ01000001.1"/>
</dbReference>
<dbReference type="PANTHER" id="PTHR44936:SF10">
    <property type="entry name" value="SENSOR PROTEIN RSTB"/>
    <property type="match status" value="1"/>
</dbReference>
<evidence type="ECO:0000256" key="5">
    <source>
        <dbReference type="ARBA" id="ARBA00022553"/>
    </source>
</evidence>
<dbReference type="GO" id="GO:0005886">
    <property type="term" value="C:plasma membrane"/>
    <property type="evidence" value="ECO:0007669"/>
    <property type="project" value="UniProtKB-SubCell"/>
</dbReference>
<keyword evidence="5" id="KW-0597">Phosphoprotein</keyword>
<dbReference type="PANTHER" id="PTHR44936">
    <property type="entry name" value="SENSOR PROTEIN CREC"/>
    <property type="match status" value="1"/>
</dbReference>
<organism evidence="12 13">
    <name type="scientific">Sphingomonas palmae</name>
    <dbReference type="NCBI Taxonomy" id="1855283"/>
    <lineage>
        <taxon>Bacteria</taxon>
        <taxon>Pseudomonadati</taxon>
        <taxon>Pseudomonadota</taxon>
        <taxon>Alphaproteobacteria</taxon>
        <taxon>Sphingomonadales</taxon>
        <taxon>Sphingomonadaceae</taxon>
        <taxon>Sphingomonas</taxon>
    </lineage>
</organism>